<feature type="compositionally biased region" description="Basic and acidic residues" evidence="1">
    <location>
        <begin position="20"/>
        <end position="29"/>
    </location>
</feature>
<feature type="region of interest" description="Disordered" evidence="1">
    <location>
        <begin position="1"/>
        <end position="29"/>
    </location>
</feature>
<reference evidence="2 3" key="1">
    <citation type="submission" date="2024-09" db="EMBL/GenBank/DDBJ databases">
        <authorList>
            <person name="Sun Q."/>
            <person name="Mori K."/>
        </authorList>
    </citation>
    <scope>NUCLEOTIDE SEQUENCE [LARGE SCALE GENOMIC DNA]</scope>
    <source>
        <strain evidence="2 3">TISTR 1856</strain>
    </source>
</reference>
<evidence type="ECO:0000313" key="2">
    <source>
        <dbReference type="EMBL" id="MFB9376675.1"/>
    </source>
</evidence>
<evidence type="ECO:0000256" key="1">
    <source>
        <dbReference type="SAM" id="MobiDB-lite"/>
    </source>
</evidence>
<proteinExistence type="predicted"/>
<gene>
    <name evidence="2" type="ORF">ACFFVI_06810</name>
</gene>
<organism evidence="2 3">
    <name type="scientific">Kineococcus gynurae</name>
    <dbReference type="NCBI Taxonomy" id="452979"/>
    <lineage>
        <taxon>Bacteria</taxon>
        <taxon>Bacillati</taxon>
        <taxon>Actinomycetota</taxon>
        <taxon>Actinomycetes</taxon>
        <taxon>Kineosporiales</taxon>
        <taxon>Kineosporiaceae</taxon>
        <taxon>Kineococcus</taxon>
    </lineage>
</organism>
<protein>
    <submittedName>
        <fullName evidence="2">Uncharacterized protein</fullName>
    </submittedName>
</protein>
<dbReference type="EMBL" id="JBHMDM010000004">
    <property type="protein sequence ID" value="MFB9376675.1"/>
    <property type="molecule type" value="Genomic_DNA"/>
</dbReference>
<comment type="caution">
    <text evidence="2">The sequence shown here is derived from an EMBL/GenBank/DDBJ whole genome shotgun (WGS) entry which is preliminary data.</text>
</comment>
<keyword evidence="3" id="KW-1185">Reference proteome</keyword>
<dbReference type="Proteomes" id="UP001589748">
    <property type="component" value="Unassembled WGS sequence"/>
</dbReference>
<name>A0ABV5LRG6_9ACTN</name>
<dbReference type="RefSeq" id="WP_380135965.1">
    <property type="nucleotide sequence ID" value="NZ_JBHLUI010000003.1"/>
</dbReference>
<evidence type="ECO:0000313" key="3">
    <source>
        <dbReference type="Proteomes" id="UP001589748"/>
    </source>
</evidence>
<accession>A0ABV5LRG6</accession>
<sequence length="175" mass="18642">METPPGSAAPGRQLRVGPAHLHDPDGRPYRQFWRDRATPAASPADVAARHLPPSRHRMPLTLLLVPPGAELDDVPEPGILQGGLTRVDWAFGPPLPDPPAETVRGGPDGDRTVVDVAGTLVALTYVDEGGTHLAWRPDPGTGCTRVRMLTPFPPLAAVERLARDPELLPPRGTPG</sequence>